<sequence length="70" mass="8053">MQDIASAVNAIQFYSNVQPSIRGRNVYVQFSSHQELTTVEQSSQGRGDELELLKRYDFRGIEGHAECKYR</sequence>
<accession>A0A2G2WYG7</accession>
<reference evidence="2" key="2">
    <citation type="journal article" date="2017" name="J. Anim. Genet.">
        <title>Multiple reference genome sequences of hot pepper reveal the massive evolution of plant disease resistance genes by retroduplication.</title>
        <authorList>
            <person name="Kim S."/>
            <person name="Park J."/>
            <person name="Yeom S.-I."/>
            <person name="Kim Y.-M."/>
            <person name="Seo E."/>
            <person name="Kim K.-T."/>
            <person name="Kim M.-S."/>
            <person name="Lee J.M."/>
            <person name="Cheong K."/>
            <person name="Shin H.-S."/>
            <person name="Kim S.-B."/>
            <person name="Han K."/>
            <person name="Lee J."/>
            <person name="Park M."/>
            <person name="Lee H.-A."/>
            <person name="Lee H.-Y."/>
            <person name="Lee Y."/>
            <person name="Oh S."/>
            <person name="Lee J.H."/>
            <person name="Choi E."/>
            <person name="Choi E."/>
            <person name="Lee S.E."/>
            <person name="Jeon J."/>
            <person name="Kim H."/>
            <person name="Choi G."/>
            <person name="Song H."/>
            <person name="Lee J."/>
            <person name="Lee S.-C."/>
            <person name="Kwon J.-K."/>
            <person name="Lee H.-Y."/>
            <person name="Koo N."/>
            <person name="Hong Y."/>
            <person name="Kim R.W."/>
            <person name="Kang W.-H."/>
            <person name="Huh J.H."/>
            <person name="Kang B.-C."/>
            <person name="Yang T.-J."/>
            <person name="Lee Y.-H."/>
            <person name="Bennetzen J.L."/>
            <person name="Choi D."/>
        </authorList>
    </citation>
    <scope>NUCLEOTIDE SEQUENCE [LARGE SCALE GENOMIC DNA]</scope>
    <source>
        <strain evidence="2">cv. PBC81</strain>
    </source>
</reference>
<evidence type="ECO:0000313" key="2">
    <source>
        <dbReference type="Proteomes" id="UP000224567"/>
    </source>
</evidence>
<evidence type="ECO:0000313" key="1">
    <source>
        <dbReference type="EMBL" id="PHT50287.1"/>
    </source>
</evidence>
<organism evidence="1 2">
    <name type="scientific">Capsicum baccatum</name>
    <name type="common">Peruvian pepper</name>
    <dbReference type="NCBI Taxonomy" id="33114"/>
    <lineage>
        <taxon>Eukaryota</taxon>
        <taxon>Viridiplantae</taxon>
        <taxon>Streptophyta</taxon>
        <taxon>Embryophyta</taxon>
        <taxon>Tracheophyta</taxon>
        <taxon>Spermatophyta</taxon>
        <taxon>Magnoliopsida</taxon>
        <taxon>eudicotyledons</taxon>
        <taxon>Gunneridae</taxon>
        <taxon>Pentapetalae</taxon>
        <taxon>asterids</taxon>
        <taxon>lamiids</taxon>
        <taxon>Solanales</taxon>
        <taxon>Solanaceae</taxon>
        <taxon>Solanoideae</taxon>
        <taxon>Capsiceae</taxon>
        <taxon>Capsicum</taxon>
    </lineage>
</organism>
<gene>
    <name evidence="1" type="ORF">CQW23_10034</name>
</gene>
<dbReference type="EMBL" id="MLFT02000004">
    <property type="protein sequence ID" value="PHT50287.1"/>
    <property type="molecule type" value="Genomic_DNA"/>
</dbReference>
<dbReference type="InterPro" id="IPR012677">
    <property type="entry name" value="Nucleotide-bd_a/b_plait_sf"/>
</dbReference>
<protein>
    <submittedName>
        <fullName evidence="1">Polypyrimidine tract-binding protein-like protein 3</fullName>
    </submittedName>
</protein>
<keyword evidence="2" id="KW-1185">Reference proteome</keyword>
<dbReference type="STRING" id="33114.A0A2G2WYG7"/>
<dbReference type="OrthoDB" id="296632at2759"/>
<dbReference type="Proteomes" id="UP000224567">
    <property type="component" value="Unassembled WGS sequence"/>
</dbReference>
<dbReference type="Gene3D" id="3.30.70.330">
    <property type="match status" value="1"/>
</dbReference>
<reference evidence="1 2" key="1">
    <citation type="journal article" date="2017" name="Genome Biol.">
        <title>New reference genome sequences of hot pepper reveal the massive evolution of plant disease-resistance genes by retroduplication.</title>
        <authorList>
            <person name="Kim S."/>
            <person name="Park J."/>
            <person name="Yeom S.I."/>
            <person name="Kim Y.M."/>
            <person name="Seo E."/>
            <person name="Kim K.T."/>
            <person name="Kim M.S."/>
            <person name="Lee J.M."/>
            <person name="Cheong K."/>
            <person name="Shin H.S."/>
            <person name="Kim S.B."/>
            <person name="Han K."/>
            <person name="Lee J."/>
            <person name="Park M."/>
            <person name="Lee H.A."/>
            <person name="Lee H.Y."/>
            <person name="Lee Y."/>
            <person name="Oh S."/>
            <person name="Lee J.H."/>
            <person name="Choi E."/>
            <person name="Choi E."/>
            <person name="Lee S.E."/>
            <person name="Jeon J."/>
            <person name="Kim H."/>
            <person name="Choi G."/>
            <person name="Song H."/>
            <person name="Lee J."/>
            <person name="Lee S.C."/>
            <person name="Kwon J.K."/>
            <person name="Lee H.Y."/>
            <person name="Koo N."/>
            <person name="Hong Y."/>
            <person name="Kim R.W."/>
            <person name="Kang W.H."/>
            <person name="Huh J.H."/>
            <person name="Kang B.C."/>
            <person name="Yang T.J."/>
            <person name="Lee Y.H."/>
            <person name="Bennetzen J.L."/>
            <person name="Choi D."/>
        </authorList>
    </citation>
    <scope>NUCLEOTIDE SEQUENCE [LARGE SCALE GENOMIC DNA]</scope>
    <source>
        <strain evidence="2">cv. PBC81</strain>
    </source>
</reference>
<dbReference type="AlphaFoldDB" id="A0A2G2WYG7"/>
<comment type="caution">
    <text evidence="1">The sequence shown here is derived from an EMBL/GenBank/DDBJ whole genome shotgun (WGS) entry which is preliminary data.</text>
</comment>
<proteinExistence type="predicted"/>
<name>A0A2G2WYG7_CAPBA</name>